<dbReference type="Proteomes" id="UP000304953">
    <property type="component" value="Unassembled WGS sequence"/>
</dbReference>
<dbReference type="EMBL" id="SRYA01000017">
    <property type="protein sequence ID" value="TGY96389.1"/>
    <property type="molecule type" value="Genomic_DNA"/>
</dbReference>
<gene>
    <name evidence="1" type="ORF">E5329_10210</name>
</gene>
<proteinExistence type="predicted"/>
<comment type="caution">
    <text evidence="1">The sequence shown here is derived from an EMBL/GenBank/DDBJ whole genome shotgun (WGS) entry which is preliminary data.</text>
</comment>
<accession>A0AC61RWN2</accession>
<keyword evidence="2" id="KW-1185">Reference proteome</keyword>
<organism evidence="1 2">
    <name type="scientific">Petralouisia muris</name>
    <dbReference type="NCBI Taxonomy" id="3032872"/>
    <lineage>
        <taxon>Bacteria</taxon>
        <taxon>Bacillati</taxon>
        <taxon>Bacillota</taxon>
        <taxon>Clostridia</taxon>
        <taxon>Lachnospirales</taxon>
        <taxon>Lachnospiraceae</taxon>
        <taxon>Petralouisia</taxon>
    </lineage>
</organism>
<reference evidence="1" key="1">
    <citation type="submission" date="2019-04" db="EMBL/GenBank/DDBJ databases">
        <title>Microbes associate with the intestines of laboratory mice.</title>
        <authorList>
            <person name="Navarre W."/>
            <person name="Wong E."/>
            <person name="Huang K."/>
            <person name="Tropini C."/>
            <person name="Ng K."/>
            <person name="Yu B."/>
        </authorList>
    </citation>
    <scope>NUCLEOTIDE SEQUENCE</scope>
    <source>
        <strain evidence="1">NM01_1-7b</strain>
    </source>
</reference>
<name>A0AC61RWN2_9FIRM</name>
<evidence type="ECO:0000313" key="2">
    <source>
        <dbReference type="Proteomes" id="UP000304953"/>
    </source>
</evidence>
<sequence length="997" mass="111751">MDRMNQPPCGGWKNIYNGDTQTEKGSYYYKEAIMEKNSILSDFIVLNRQRIKELEADLWQMEHQKSGARLVWLEREEENKTFAIAFQTQPWDDTGVFHILEHSVLCGSERYPVKEPFVELMKSSLNTFLNAMTFPDRTIYPVSSRNSQDFMNLLRVYMDAVLHPLLHSKPEIFGQEGWHYEMDEGGALSIKGVVFNEMKGAFFAPDTLLEREVTQLLFPDACYRFVAGGDPEHIPELTYETFAAAHSRLYHPSNAYIFLDGRIDIAQILAILDEEYLSAYDRRPTPEAIPLQKPIEAGMTTIYYELSPQESPEGRARLADGYAACTFRDRETLTALQALSDVLCGDNQAPLKRRLLESSLARDVRMEICGGVQQPWFTLEARDIAENKADEVSAALWEELERLSREGLDHQRILAVLDNLEFEARQRDYGQMPQGIMLGSQVLESWLYGGDPAANLSVGTLFDVLRKKCEAGYFEELLKGLILENPHHCRVLMLPSHTIGQERQAQETARLSAIQSGWSAEETVGIRRFQEVIAVWQNTPDTPEQLAAIPRLHLDQVPTEPEKLPLSEETTAHMTLLRHDLPTSGITYCNLYFSLDDLTPNELTKAAFMAQLFGHLDTERYALADLSREMRSLFGDIRFIIEAYGPQNAPDRCRTFLCVSCSALDAKLEKALSFLTELLTGQQWENSEQMLVFLRQQRAAMAEQMVMAGHNAAMSRVLACSTAEGAVQEQASGITFLRWLTELEQDFPARFTALAEDLKALSRRVFCCVRMTISVTAGDKSSAETAARLLSSSLPEGSFVLPCMASILPREPRREGIVIPSGVSYAALGGLFQEAGRGAAKVMGHTVSLAHLWNTVRVQGGAYGTGMVLRDTGFAGFFSYRDPSAARTIDCYRASADFLRGIGDMDLTGMITGTVAESDPLLTPRMKGKVSDALYWRRISHEDRCRVRREMLSTVPDDLASLADPVEELAARGSICILGSRQQVDACAGWLDNIMVL</sequence>
<evidence type="ECO:0000313" key="1">
    <source>
        <dbReference type="EMBL" id="TGY96389.1"/>
    </source>
</evidence>
<protein>
    <submittedName>
        <fullName evidence="1">Uncharacterized protein</fullName>
    </submittedName>
</protein>